<reference evidence="1" key="2">
    <citation type="journal article" date="2015" name="Fish Shellfish Immunol.">
        <title>Early steps in the European eel (Anguilla anguilla)-Vibrio vulnificus interaction in the gills: Role of the RtxA13 toxin.</title>
        <authorList>
            <person name="Callol A."/>
            <person name="Pajuelo D."/>
            <person name="Ebbesson L."/>
            <person name="Teles M."/>
            <person name="MacKenzie S."/>
            <person name="Amaro C."/>
        </authorList>
    </citation>
    <scope>NUCLEOTIDE SEQUENCE</scope>
</reference>
<accession>A0A0E9QWR1</accession>
<name>A0A0E9QWR1_ANGAN</name>
<protein>
    <submittedName>
        <fullName evidence="1">Uncharacterized protein</fullName>
    </submittedName>
</protein>
<evidence type="ECO:0000313" key="1">
    <source>
        <dbReference type="EMBL" id="JAH21376.1"/>
    </source>
</evidence>
<sequence>MCRLTPDSERD</sequence>
<proteinExistence type="predicted"/>
<reference evidence="1" key="1">
    <citation type="submission" date="2014-11" db="EMBL/GenBank/DDBJ databases">
        <authorList>
            <person name="Amaro Gonzalez C."/>
        </authorList>
    </citation>
    <scope>NUCLEOTIDE SEQUENCE</scope>
</reference>
<dbReference type="EMBL" id="GBXM01087201">
    <property type="protein sequence ID" value="JAH21376.1"/>
    <property type="molecule type" value="Transcribed_RNA"/>
</dbReference>
<organism evidence="1">
    <name type="scientific">Anguilla anguilla</name>
    <name type="common">European freshwater eel</name>
    <name type="synonym">Muraena anguilla</name>
    <dbReference type="NCBI Taxonomy" id="7936"/>
    <lineage>
        <taxon>Eukaryota</taxon>
        <taxon>Metazoa</taxon>
        <taxon>Chordata</taxon>
        <taxon>Craniata</taxon>
        <taxon>Vertebrata</taxon>
        <taxon>Euteleostomi</taxon>
        <taxon>Actinopterygii</taxon>
        <taxon>Neopterygii</taxon>
        <taxon>Teleostei</taxon>
        <taxon>Anguilliformes</taxon>
        <taxon>Anguillidae</taxon>
        <taxon>Anguilla</taxon>
    </lineage>
</organism>